<keyword evidence="2" id="KW-1185">Reference proteome</keyword>
<evidence type="ECO:0000313" key="1">
    <source>
        <dbReference type="EMBL" id="CAJ2646124.1"/>
    </source>
</evidence>
<reference evidence="1" key="1">
    <citation type="submission" date="2023-10" db="EMBL/GenBank/DDBJ databases">
        <authorList>
            <person name="Rodriguez Cubillos JULIANA M."/>
            <person name="De Vega J."/>
        </authorList>
    </citation>
    <scope>NUCLEOTIDE SEQUENCE</scope>
</reference>
<gene>
    <name evidence="1" type="ORF">MILVUS5_LOCUS14896</name>
</gene>
<proteinExistence type="predicted"/>
<dbReference type="EMBL" id="CASHSV030000109">
    <property type="protein sequence ID" value="CAJ2646124.1"/>
    <property type="molecule type" value="Genomic_DNA"/>
</dbReference>
<evidence type="ECO:0000313" key="2">
    <source>
        <dbReference type="Proteomes" id="UP001177021"/>
    </source>
</evidence>
<comment type="caution">
    <text evidence="1">The sequence shown here is derived from an EMBL/GenBank/DDBJ whole genome shotgun (WGS) entry which is preliminary data.</text>
</comment>
<protein>
    <submittedName>
        <fullName evidence="1">Uncharacterized protein</fullName>
    </submittedName>
</protein>
<dbReference type="Proteomes" id="UP001177021">
    <property type="component" value="Unassembled WGS sequence"/>
</dbReference>
<organism evidence="1 2">
    <name type="scientific">Trifolium pratense</name>
    <name type="common">Red clover</name>
    <dbReference type="NCBI Taxonomy" id="57577"/>
    <lineage>
        <taxon>Eukaryota</taxon>
        <taxon>Viridiplantae</taxon>
        <taxon>Streptophyta</taxon>
        <taxon>Embryophyta</taxon>
        <taxon>Tracheophyta</taxon>
        <taxon>Spermatophyta</taxon>
        <taxon>Magnoliopsida</taxon>
        <taxon>eudicotyledons</taxon>
        <taxon>Gunneridae</taxon>
        <taxon>Pentapetalae</taxon>
        <taxon>rosids</taxon>
        <taxon>fabids</taxon>
        <taxon>Fabales</taxon>
        <taxon>Fabaceae</taxon>
        <taxon>Papilionoideae</taxon>
        <taxon>50 kb inversion clade</taxon>
        <taxon>NPAAA clade</taxon>
        <taxon>Hologalegina</taxon>
        <taxon>IRL clade</taxon>
        <taxon>Trifolieae</taxon>
        <taxon>Trifolium</taxon>
    </lineage>
</organism>
<accession>A0ACB0JQA7</accession>
<sequence length="498" mass="57334">MFPLYLPLISILFLIITLKFFIHTTRTFKNLPPGPQCLPIIGNLHQLKQPLHRTFHNLSQKHGKLFSLWFGSHLVVVVSSLEIAQECFTKNDIILANRPHFLTGKYIGYNNTTVAQSPYGDHWRNLRRILSIEVLSSHRLNSFQEIRTDEIMRLIQKLAQMSCNSFFEVELKSMFSEMTFNTIMRMVSGKRYYGDDCDVSDVEEARLFRGIIKEIVSIGGANNVGDFLGFLRWFDFDGLENRLKKISKKTDSFLQGLIDEHRFGKRNTNTMIDHLLTQQQSQPEYYTDQIIKGLIVVMLLAGTDTSSVTLEWAMSNLLNHPEILKKARNELDTHIGQDRLVDEPDILKLSYLQSIVNETLRLHPAAPLLVPHLSSKDFTLEKYNIPQNTILMVNAWVIHRDPNLWSDPTCFKPERFSKEGETNKLLSFGLGRRACPGENLAQRTVSFTLGLLIQCFEWKRIGEEKIDMTEAKGLTVGKKIPLKAMCKLRHPLRIEDVF</sequence>
<name>A0ACB0JQA7_TRIPR</name>